<organism evidence="2 3">
    <name type="scientific">Nyctereutes procyonoides</name>
    <name type="common">Raccoon dog</name>
    <name type="synonym">Canis procyonoides</name>
    <dbReference type="NCBI Taxonomy" id="34880"/>
    <lineage>
        <taxon>Eukaryota</taxon>
        <taxon>Metazoa</taxon>
        <taxon>Chordata</taxon>
        <taxon>Craniata</taxon>
        <taxon>Vertebrata</taxon>
        <taxon>Euteleostomi</taxon>
        <taxon>Mammalia</taxon>
        <taxon>Eutheria</taxon>
        <taxon>Laurasiatheria</taxon>
        <taxon>Carnivora</taxon>
        <taxon>Caniformia</taxon>
        <taxon>Canidae</taxon>
        <taxon>Nyctereutes</taxon>
    </lineage>
</organism>
<protein>
    <submittedName>
        <fullName evidence="2">(raccoon dog) hypothetical protein</fullName>
    </submittedName>
</protein>
<dbReference type="GO" id="GO:0005737">
    <property type="term" value="C:cytoplasm"/>
    <property type="evidence" value="ECO:0007669"/>
    <property type="project" value="TreeGrafter"/>
</dbReference>
<evidence type="ECO:0000256" key="1">
    <source>
        <dbReference type="ARBA" id="ARBA00022963"/>
    </source>
</evidence>
<name>A0A811Z719_NYCPR</name>
<evidence type="ECO:0000313" key="3">
    <source>
        <dbReference type="Proteomes" id="UP000645828"/>
    </source>
</evidence>
<dbReference type="PANTHER" id="PTHR11852:SF1">
    <property type="entry name" value="PLATELET-ACTIVATING FACTOR ACETYLHYDROLASE IB SUBUNIT ALPHA2"/>
    <property type="match status" value="1"/>
</dbReference>
<dbReference type="AlphaFoldDB" id="A0A811Z719"/>
<dbReference type="GO" id="GO:0047179">
    <property type="term" value="F:platelet-activating factor acetyltransferase activity"/>
    <property type="evidence" value="ECO:0007669"/>
    <property type="project" value="TreeGrafter"/>
</dbReference>
<dbReference type="GO" id="GO:0016042">
    <property type="term" value="P:lipid catabolic process"/>
    <property type="evidence" value="ECO:0007669"/>
    <property type="project" value="UniProtKB-KW"/>
</dbReference>
<evidence type="ECO:0000313" key="2">
    <source>
        <dbReference type="EMBL" id="CAD7684636.1"/>
    </source>
</evidence>
<dbReference type="SUPFAM" id="SSF52266">
    <property type="entry name" value="SGNH hydrolase"/>
    <property type="match status" value="1"/>
</dbReference>
<sequence>MSQGDSNLPATLHAICPGCKDNKPDVLFVGDSMVHFFSPLCAWNFGIGADATRLVSCRLKDGEMENIKLEVIFVWEERNNHKNTAEVANRIRPSYNLSTQALDTDGDFLHAEGALSCHDTLIYKLLHELIMLLLEETTEEKQPTTA</sequence>
<dbReference type="PANTHER" id="PTHR11852">
    <property type="entry name" value="PLATELET-ACTIVATING FACTOR ACETYLHYDROLASE"/>
    <property type="match status" value="1"/>
</dbReference>
<keyword evidence="3" id="KW-1185">Reference proteome</keyword>
<accession>A0A811Z719</accession>
<gene>
    <name evidence="2" type="ORF">NYPRO_LOCUS17429</name>
</gene>
<proteinExistence type="predicted"/>
<dbReference type="EMBL" id="CAJHUB010000758">
    <property type="protein sequence ID" value="CAD7684636.1"/>
    <property type="molecule type" value="Genomic_DNA"/>
</dbReference>
<dbReference type="Proteomes" id="UP000645828">
    <property type="component" value="Unassembled WGS sequence"/>
</dbReference>
<keyword evidence="1" id="KW-0442">Lipid degradation</keyword>
<keyword evidence="1" id="KW-0443">Lipid metabolism</keyword>
<dbReference type="Gene3D" id="3.40.50.1110">
    <property type="entry name" value="SGNH hydrolase"/>
    <property type="match status" value="1"/>
</dbReference>
<dbReference type="InterPro" id="IPR036514">
    <property type="entry name" value="SGNH_hydro_sf"/>
</dbReference>
<comment type="caution">
    <text evidence="2">The sequence shown here is derived from an EMBL/GenBank/DDBJ whole genome shotgun (WGS) entry which is preliminary data.</text>
</comment>
<reference evidence="2" key="1">
    <citation type="submission" date="2020-12" db="EMBL/GenBank/DDBJ databases">
        <authorList>
            <consortium name="Molecular Ecology Group"/>
        </authorList>
    </citation>
    <scope>NUCLEOTIDE SEQUENCE</scope>
    <source>
        <strain evidence="2">TBG_1078</strain>
    </source>
</reference>